<dbReference type="GO" id="GO:0046983">
    <property type="term" value="F:protein dimerization activity"/>
    <property type="evidence" value="ECO:0007669"/>
    <property type="project" value="InterPro"/>
</dbReference>
<dbReference type="OrthoDB" id="2926598at2"/>
<dbReference type="InterPro" id="IPR036638">
    <property type="entry name" value="HLH_DNA-bd_sf"/>
</dbReference>
<organism evidence="1 2">
    <name type="scientific">Paenibacillus agilis</name>
    <dbReference type="NCBI Taxonomy" id="3020863"/>
    <lineage>
        <taxon>Bacteria</taxon>
        <taxon>Bacillati</taxon>
        <taxon>Bacillota</taxon>
        <taxon>Bacilli</taxon>
        <taxon>Bacillales</taxon>
        <taxon>Paenibacillaceae</taxon>
        <taxon>Paenibacillus</taxon>
    </lineage>
</organism>
<reference evidence="1 2" key="1">
    <citation type="submission" date="2019-07" db="EMBL/GenBank/DDBJ databases">
        <authorList>
            <person name="Kim J."/>
        </authorList>
    </citation>
    <scope>NUCLEOTIDE SEQUENCE [LARGE SCALE GENOMIC DNA]</scope>
    <source>
        <strain evidence="1 2">N4</strain>
    </source>
</reference>
<proteinExistence type="predicted"/>
<name>A0A559J1V3_9BACL</name>
<dbReference type="EMBL" id="VNJK01000001">
    <property type="protein sequence ID" value="TVX93831.1"/>
    <property type="molecule type" value="Genomic_DNA"/>
</dbReference>
<dbReference type="Pfam" id="PF09388">
    <property type="entry name" value="SpoOE-like"/>
    <property type="match status" value="1"/>
</dbReference>
<protein>
    <submittedName>
        <fullName evidence="1">Spo0E family sporulation regulatory protein-aspartic acid phosphatase</fullName>
    </submittedName>
</protein>
<keyword evidence="2" id="KW-1185">Reference proteome</keyword>
<evidence type="ECO:0000313" key="1">
    <source>
        <dbReference type="EMBL" id="TVX93831.1"/>
    </source>
</evidence>
<comment type="caution">
    <text evidence="1">The sequence shown here is derived from an EMBL/GenBank/DDBJ whole genome shotgun (WGS) entry which is preliminary data.</text>
</comment>
<dbReference type="SUPFAM" id="SSF140500">
    <property type="entry name" value="BAS1536-like"/>
    <property type="match status" value="1"/>
</dbReference>
<sequence>MREIPVRRFDVVQRELVKAFEERKSLTDQKVVSLSQELDDHIVTLQKLKQKSGCSNLVANKLQERC</sequence>
<dbReference type="InterPro" id="IPR037208">
    <property type="entry name" value="Spo0E-like_sf"/>
</dbReference>
<dbReference type="Proteomes" id="UP000318102">
    <property type="component" value="Unassembled WGS sequence"/>
</dbReference>
<gene>
    <name evidence="1" type="ORF">FPZ44_12680</name>
</gene>
<evidence type="ECO:0000313" key="2">
    <source>
        <dbReference type="Proteomes" id="UP000318102"/>
    </source>
</evidence>
<dbReference type="AlphaFoldDB" id="A0A559J1V3"/>
<dbReference type="InterPro" id="IPR018540">
    <property type="entry name" value="Spo0E-like"/>
</dbReference>
<dbReference type="GO" id="GO:0043937">
    <property type="term" value="P:regulation of sporulation"/>
    <property type="evidence" value="ECO:0007669"/>
    <property type="project" value="InterPro"/>
</dbReference>
<accession>A0A559J1V3</accession>
<dbReference type="Gene3D" id="4.10.280.10">
    <property type="entry name" value="Helix-loop-helix DNA-binding domain"/>
    <property type="match status" value="1"/>
</dbReference>